<proteinExistence type="predicted"/>
<keyword evidence="1" id="KW-0472">Membrane</keyword>
<keyword evidence="1" id="KW-1133">Transmembrane helix</keyword>
<sequence>MDRIRVPTRRTKGGSWSATYLKRALPKVVARSAELTTAESADACARVCVSDLSCKAWKYTAGSDQCWTSALVDEPRAVVEGNWETVSGLVANEVDLTAAGSVVLPTLFVVGLVAMFFALRRLWKPRRRK</sequence>
<dbReference type="EMBL" id="MK500340">
    <property type="protein sequence ID" value="QBK87021.1"/>
    <property type="molecule type" value="Genomic_DNA"/>
</dbReference>
<dbReference type="SUPFAM" id="SSF57414">
    <property type="entry name" value="Hairpin loop containing domain-like"/>
    <property type="match status" value="1"/>
</dbReference>
<feature type="transmembrane region" description="Helical" evidence="1">
    <location>
        <begin position="96"/>
        <end position="119"/>
    </location>
</feature>
<evidence type="ECO:0000259" key="2">
    <source>
        <dbReference type="Pfam" id="PF00024"/>
    </source>
</evidence>
<protein>
    <submittedName>
        <fullName evidence="3">PAN-like domain protein</fullName>
    </submittedName>
</protein>
<feature type="domain" description="Apple" evidence="2">
    <location>
        <begin position="32"/>
        <end position="70"/>
    </location>
</feature>
<evidence type="ECO:0000256" key="1">
    <source>
        <dbReference type="SAM" id="Phobius"/>
    </source>
</evidence>
<name>A0A481YVU3_9VIRU</name>
<evidence type="ECO:0000313" key="3">
    <source>
        <dbReference type="EMBL" id="QBK87021.1"/>
    </source>
</evidence>
<gene>
    <name evidence="3" type="ORF">LCMAC103_03650</name>
</gene>
<dbReference type="Gene3D" id="3.50.4.10">
    <property type="entry name" value="Hepatocyte Growth Factor"/>
    <property type="match status" value="1"/>
</dbReference>
<dbReference type="InterPro" id="IPR003609">
    <property type="entry name" value="Pan_app"/>
</dbReference>
<organism evidence="3">
    <name type="scientific">Marseillevirus LCMAC103</name>
    <dbReference type="NCBI Taxonomy" id="2506604"/>
    <lineage>
        <taxon>Viruses</taxon>
        <taxon>Varidnaviria</taxon>
        <taxon>Bamfordvirae</taxon>
        <taxon>Nucleocytoviricota</taxon>
        <taxon>Megaviricetes</taxon>
        <taxon>Pimascovirales</taxon>
        <taxon>Pimascovirales incertae sedis</taxon>
        <taxon>Marseilleviridae</taxon>
    </lineage>
</organism>
<accession>A0A481YVU3</accession>
<dbReference type="Pfam" id="PF00024">
    <property type="entry name" value="PAN_1"/>
    <property type="match status" value="1"/>
</dbReference>
<keyword evidence="1" id="KW-0812">Transmembrane</keyword>
<reference evidence="3" key="1">
    <citation type="journal article" date="2019" name="MBio">
        <title>Virus Genomes from Deep Sea Sediments Expand the Ocean Megavirome and Support Independent Origins of Viral Gigantism.</title>
        <authorList>
            <person name="Backstrom D."/>
            <person name="Yutin N."/>
            <person name="Jorgensen S.L."/>
            <person name="Dharamshi J."/>
            <person name="Homa F."/>
            <person name="Zaremba-Niedwiedzka K."/>
            <person name="Spang A."/>
            <person name="Wolf Y.I."/>
            <person name="Koonin E.V."/>
            <person name="Ettema T.J."/>
        </authorList>
    </citation>
    <scope>NUCLEOTIDE SEQUENCE</scope>
</reference>